<keyword evidence="3" id="KW-0949">S-adenosyl-L-methionine</keyword>
<dbReference type="PANTHER" id="PTHR10509">
    <property type="entry name" value="O-METHYLTRANSFERASE-RELATED"/>
    <property type="match status" value="1"/>
</dbReference>
<dbReference type="RefSeq" id="WP_103210894.1">
    <property type="nucleotide sequence ID" value="NZ_BJML01000006.1"/>
</dbReference>
<proteinExistence type="predicted"/>
<dbReference type="CDD" id="cd02440">
    <property type="entry name" value="AdoMet_MTases"/>
    <property type="match status" value="1"/>
</dbReference>
<evidence type="ECO:0000313" key="5">
    <source>
        <dbReference type="Proteomes" id="UP000319525"/>
    </source>
</evidence>
<dbReference type="Gene3D" id="3.40.50.150">
    <property type="entry name" value="Vaccinia Virus protein VP39"/>
    <property type="match status" value="1"/>
</dbReference>
<dbReference type="InterPro" id="IPR050362">
    <property type="entry name" value="Cation-dep_OMT"/>
</dbReference>
<accession>A0A4Y3QPU3</accession>
<dbReference type="GO" id="GO:0032259">
    <property type="term" value="P:methylation"/>
    <property type="evidence" value="ECO:0007669"/>
    <property type="project" value="UniProtKB-KW"/>
</dbReference>
<dbReference type="InterPro" id="IPR002935">
    <property type="entry name" value="SAM_O-MeTrfase"/>
</dbReference>
<dbReference type="OrthoDB" id="4774874at2"/>
<evidence type="ECO:0000313" key="4">
    <source>
        <dbReference type="EMBL" id="GEB46140.1"/>
    </source>
</evidence>
<dbReference type="PANTHER" id="PTHR10509:SF85">
    <property type="entry name" value="O-METHYLTRANSFERASE RV1220C-RELATED"/>
    <property type="match status" value="1"/>
</dbReference>
<dbReference type="GO" id="GO:0008757">
    <property type="term" value="F:S-adenosylmethionine-dependent methyltransferase activity"/>
    <property type="evidence" value="ECO:0007669"/>
    <property type="project" value="TreeGrafter"/>
</dbReference>
<dbReference type="EMBL" id="BJML01000006">
    <property type="protein sequence ID" value="GEB46140.1"/>
    <property type="molecule type" value="Genomic_DNA"/>
</dbReference>
<organism evidence="4 5">
    <name type="scientific">Microbacterium testaceum</name>
    <name type="common">Aureobacterium testaceum</name>
    <name type="synonym">Brevibacterium testaceum</name>
    <dbReference type="NCBI Taxonomy" id="2033"/>
    <lineage>
        <taxon>Bacteria</taxon>
        <taxon>Bacillati</taxon>
        <taxon>Actinomycetota</taxon>
        <taxon>Actinomycetes</taxon>
        <taxon>Micrococcales</taxon>
        <taxon>Microbacteriaceae</taxon>
        <taxon>Microbacterium</taxon>
    </lineage>
</organism>
<dbReference type="SUPFAM" id="SSF53335">
    <property type="entry name" value="S-adenosyl-L-methionine-dependent methyltransferases"/>
    <property type="match status" value="1"/>
</dbReference>
<evidence type="ECO:0000256" key="2">
    <source>
        <dbReference type="ARBA" id="ARBA00022679"/>
    </source>
</evidence>
<gene>
    <name evidence="4" type="ORF">MTE01_20850</name>
</gene>
<dbReference type="AlphaFoldDB" id="A0A4Y3QPU3"/>
<keyword evidence="1 4" id="KW-0489">Methyltransferase</keyword>
<name>A0A4Y3QPU3_MICTE</name>
<dbReference type="GeneID" id="57144772"/>
<keyword evidence="2 4" id="KW-0808">Transferase</keyword>
<comment type="caution">
    <text evidence="4">The sequence shown here is derived from an EMBL/GenBank/DDBJ whole genome shotgun (WGS) entry which is preliminary data.</text>
</comment>
<reference evidence="4 5" key="1">
    <citation type="submission" date="2019-06" db="EMBL/GenBank/DDBJ databases">
        <title>Whole genome shotgun sequence of Microbacterium testaceum NBRC 12675.</title>
        <authorList>
            <person name="Hosoyama A."/>
            <person name="Uohara A."/>
            <person name="Ohji S."/>
            <person name="Ichikawa N."/>
        </authorList>
    </citation>
    <scope>NUCLEOTIDE SEQUENCE [LARGE SCALE GENOMIC DNA]</scope>
    <source>
        <strain evidence="4 5">NBRC 12675</strain>
    </source>
</reference>
<evidence type="ECO:0000256" key="1">
    <source>
        <dbReference type="ARBA" id="ARBA00022603"/>
    </source>
</evidence>
<dbReference type="InterPro" id="IPR029063">
    <property type="entry name" value="SAM-dependent_MTases_sf"/>
</dbReference>
<dbReference type="PROSITE" id="PS51682">
    <property type="entry name" value="SAM_OMT_I"/>
    <property type="match status" value="1"/>
</dbReference>
<dbReference type="GO" id="GO:0008171">
    <property type="term" value="F:O-methyltransferase activity"/>
    <property type="evidence" value="ECO:0007669"/>
    <property type="project" value="InterPro"/>
</dbReference>
<dbReference type="Pfam" id="PF01596">
    <property type="entry name" value="Methyltransf_3"/>
    <property type="match status" value="1"/>
</dbReference>
<evidence type="ECO:0000256" key="3">
    <source>
        <dbReference type="ARBA" id="ARBA00022691"/>
    </source>
</evidence>
<dbReference type="Proteomes" id="UP000319525">
    <property type="component" value="Unassembled WGS sequence"/>
</dbReference>
<protein>
    <submittedName>
        <fullName evidence="4">O-methyltransferase</fullName>
    </submittedName>
</protein>
<sequence>MSGHEANERFVQESTVEPEHIARARAHALELGAAPISPAVGAQAAVISAASRALNIVEVGTGGGVSGLWLLHGSPRATITTIDSEPEHLGAARSAFIDARVPAARARFITGRAADVLPRMNEASYDIVFIDADPEGVIEYVEHGLRLVRAGGTVLIPRVLAHGAADPVRRDPVTTAYRSLIQEVQSSPAVIGALSTTGEGLLQLTTRPPED</sequence>